<dbReference type="SMART" id="SM00332">
    <property type="entry name" value="PP2Cc"/>
    <property type="match status" value="1"/>
</dbReference>
<dbReference type="AlphaFoldDB" id="A0A0C9XGK4"/>
<sequence>MLVERASYNWAYAEDIPGSRCGPEDGPWPRSYQVLDEGELWRELRILAKPQSIPLASTTKERWKADALNFQPSPSTKTQDRYVVTQLDVHGRLWTFTGVFDGHLGDVTVEHVAHHLPIIVREFLQKALESGAAYTPQSISDLFVRAIEAFDDAIAHDVLDLFGGSVDQLDNYTDAQIREIINDQHKGGANWRKTRLCMYGTTALVALVDPEHHNLWLANLGDCQALFVSQGPTAQDWKVETLTTSHNGDNDAEVERVRKAHPGEPECVIERRVLGALAPTRCLGDIPFKQPPSFTRRILYNLFPGFHNTSPWEEFLVRNRTPPYITASPEVVHRRLDRNSSDTSQRYLILASDGFTDLCSGEGQKRVVESWARGMAARDPSEGITDAEPGSRRDNMALRLLRRALGGEDRFGVSRVLTLDMEVAWIDDTSIVVQSL</sequence>
<evidence type="ECO:0000313" key="2">
    <source>
        <dbReference type="EMBL" id="KIK04011.1"/>
    </source>
</evidence>
<dbReference type="CDD" id="cd00143">
    <property type="entry name" value="PP2Cc"/>
    <property type="match status" value="1"/>
</dbReference>
<dbReference type="Pfam" id="PF00481">
    <property type="entry name" value="PP2C"/>
    <property type="match status" value="1"/>
</dbReference>
<reference evidence="2 3" key="1">
    <citation type="submission" date="2014-04" db="EMBL/GenBank/DDBJ databases">
        <authorList>
            <consortium name="DOE Joint Genome Institute"/>
            <person name="Kuo A."/>
            <person name="Kohler A."/>
            <person name="Nagy L.G."/>
            <person name="Floudas D."/>
            <person name="Copeland A."/>
            <person name="Barry K.W."/>
            <person name="Cichocki N."/>
            <person name="Veneault-Fourrey C."/>
            <person name="LaButti K."/>
            <person name="Lindquist E.A."/>
            <person name="Lipzen A."/>
            <person name="Lundell T."/>
            <person name="Morin E."/>
            <person name="Murat C."/>
            <person name="Sun H."/>
            <person name="Tunlid A."/>
            <person name="Henrissat B."/>
            <person name="Grigoriev I.V."/>
            <person name="Hibbett D.S."/>
            <person name="Martin F."/>
            <person name="Nordberg H.P."/>
            <person name="Cantor M.N."/>
            <person name="Hua S.X."/>
        </authorList>
    </citation>
    <scope>NUCLEOTIDE SEQUENCE [LARGE SCALE GENOMIC DNA]</scope>
    <source>
        <strain evidence="2 3">LaAM-08-1</strain>
    </source>
</reference>
<reference evidence="3" key="2">
    <citation type="submission" date="2015-01" db="EMBL/GenBank/DDBJ databases">
        <title>Evolutionary Origins and Diversification of the Mycorrhizal Mutualists.</title>
        <authorList>
            <consortium name="DOE Joint Genome Institute"/>
            <consortium name="Mycorrhizal Genomics Consortium"/>
            <person name="Kohler A."/>
            <person name="Kuo A."/>
            <person name="Nagy L.G."/>
            <person name="Floudas D."/>
            <person name="Copeland A."/>
            <person name="Barry K.W."/>
            <person name="Cichocki N."/>
            <person name="Veneault-Fourrey C."/>
            <person name="LaButti K."/>
            <person name="Lindquist E.A."/>
            <person name="Lipzen A."/>
            <person name="Lundell T."/>
            <person name="Morin E."/>
            <person name="Murat C."/>
            <person name="Riley R."/>
            <person name="Ohm R."/>
            <person name="Sun H."/>
            <person name="Tunlid A."/>
            <person name="Henrissat B."/>
            <person name="Grigoriev I.V."/>
            <person name="Hibbett D.S."/>
            <person name="Martin F."/>
        </authorList>
    </citation>
    <scope>NUCLEOTIDE SEQUENCE [LARGE SCALE GENOMIC DNA]</scope>
    <source>
        <strain evidence="3">LaAM-08-1</strain>
    </source>
</reference>
<evidence type="ECO:0000259" key="1">
    <source>
        <dbReference type="PROSITE" id="PS51746"/>
    </source>
</evidence>
<keyword evidence="3" id="KW-1185">Reference proteome</keyword>
<dbReference type="EMBL" id="KN838574">
    <property type="protein sequence ID" value="KIK04011.1"/>
    <property type="molecule type" value="Genomic_DNA"/>
</dbReference>
<evidence type="ECO:0000313" key="3">
    <source>
        <dbReference type="Proteomes" id="UP000054477"/>
    </source>
</evidence>
<dbReference type="Gene3D" id="3.60.40.10">
    <property type="entry name" value="PPM-type phosphatase domain"/>
    <property type="match status" value="1"/>
</dbReference>
<dbReference type="OrthoDB" id="420076at2759"/>
<gene>
    <name evidence="2" type="ORF">K443DRAFT_676321</name>
</gene>
<protein>
    <recommendedName>
        <fullName evidence="1">PPM-type phosphatase domain-containing protein</fullName>
    </recommendedName>
</protein>
<dbReference type="HOGENOM" id="CLU_020130_0_0_1"/>
<dbReference type="InterPro" id="IPR015655">
    <property type="entry name" value="PP2C"/>
</dbReference>
<dbReference type="Proteomes" id="UP000054477">
    <property type="component" value="Unassembled WGS sequence"/>
</dbReference>
<proteinExistence type="predicted"/>
<name>A0A0C9XGK4_9AGAR</name>
<dbReference type="InterPro" id="IPR001932">
    <property type="entry name" value="PPM-type_phosphatase-like_dom"/>
</dbReference>
<dbReference type="STRING" id="1095629.A0A0C9XGK4"/>
<dbReference type="PANTHER" id="PTHR13832:SF792">
    <property type="entry name" value="GM14286P"/>
    <property type="match status" value="1"/>
</dbReference>
<accession>A0A0C9XGK4</accession>
<dbReference type="PANTHER" id="PTHR13832">
    <property type="entry name" value="PROTEIN PHOSPHATASE 2C"/>
    <property type="match status" value="1"/>
</dbReference>
<organism evidence="2 3">
    <name type="scientific">Laccaria amethystina LaAM-08-1</name>
    <dbReference type="NCBI Taxonomy" id="1095629"/>
    <lineage>
        <taxon>Eukaryota</taxon>
        <taxon>Fungi</taxon>
        <taxon>Dikarya</taxon>
        <taxon>Basidiomycota</taxon>
        <taxon>Agaricomycotina</taxon>
        <taxon>Agaricomycetes</taxon>
        <taxon>Agaricomycetidae</taxon>
        <taxon>Agaricales</taxon>
        <taxon>Agaricineae</taxon>
        <taxon>Hydnangiaceae</taxon>
        <taxon>Laccaria</taxon>
    </lineage>
</organism>
<dbReference type="PROSITE" id="PS51746">
    <property type="entry name" value="PPM_2"/>
    <property type="match status" value="1"/>
</dbReference>
<dbReference type="SUPFAM" id="SSF81606">
    <property type="entry name" value="PP2C-like"/>
    <property type="match status" value="1"/>
</dbReference>
<dbReference type="InterPro" id="IPR036457">
    <property type="entry name" value="PPM-type-like_dom_sf"/>
</dbReference>
<feature type="domain" description="PPM-type phosphatase" evidence="1">
    <location>
        <begin position="72"/>
        <end position="436"/>
    </location>
</feature>
<dbReference type="GO" id="GO:0004722">
    <property type="term" value="F:protein serine/threonine phosphatase activity"/>
    <property type="evidence" value="ECO:0007669"/>
    <property type="project" value="InterPro"/>
</dbReference>